<name>A0ABW2S7J4_9BURK</name>
<dbReference type="NCBIfam" id="TIGR01987">
    <property type="entry name" value="HI0074"/>
    <property type="match status" value="1"/>
</dbReference>
<evidence type="ECO:0000313" key="2">
    <source>
        <dbReference type="Proteomes" id="UP001596457"/>
    </source>
</evidence>
<dbReference type="Pfam" id="PF08780">
    <property type="entry name" value="NTase_sub_bind"/>
    <property type="match status" value="1"/>
</dbReference>
<keyword evidence="2" id="KW-1185">Reference proteome</keyword>
<dbReference type="EMBL" id="JBHTBZ010000009">
    <property type="protein sequence ID" value="MFC7459509.1"/>
    <property type="molecule type" value="Genomic_DNA"/>
</dbReference>
<dbReference type="Gene3D" id="1.20.120.330">
    <property type="entry name" value="Nucleotidyltransferases domain 2"/>
    <property type="match status" value="1"/>
</dbReference>
<evidence type="ECO:0000313" key="1">
    <source>
        <dbReference type="EMBL" id="MFC7459509.1"/>
    </source>
</evidence>
<reference evidence="2" key="1">
    <citation type="journal article" date="2019" name="Int. J. Syst. Evol. Microbiol.">
        <title>The Global Catalogue of Microorganisms (GCM) 10K type strain sequencing project: providing services to taxonomists for standard genome sequencing and annotation.</title>
        <authorList>
            <consortium name="The Broad Institute Genomics Platform"/>
            <consortium name="The Broad Institute Genome Sequencing Center for Infectious Disease"/>
            <person name="Wu L."/>
            <person name="Ma J."/>
        </authorList>
    </citation>
    <scope>NUCLEOTIDE SEQUENCE [LARGE SCALE GENOMIC DNA]</scope>
    <source>
        <strain evidence="2">CCUG 53903</strain>
    </source>
</reference>
<dbReference type="SUPFAM" id="SSF81593">
    <property type="entry name" value="Nucleotidyltransferase substrate binding subunit/domain"/>
    <property type="match status" value="1"/>
</dbReference>
<gene>
    <name evidence="1" type="ORF">ACFQU0_03600</name>
</gene>
<comment type="caution">
    <text evidence="1">The sequence shown here is derived from an EMBL/GenBank/DDBJ whole genome shotgun (WGS) entry which is preliminary data.</text>
</comment>
<dbReference type="RefSeq" id="WP_382198752.1">
    <property type="nucleotide sequence ID" value="NZ_JBHTBZ010000009.1"/>
</dbReference>
<dbReference type="Proteomes" id="UP001596457">
    <property type="component" value="Unassembled WGS sequence"/>
</dbReference>
<sequence>MSEDRFAHRLAQFRDALAALKLALEQPEDEFLRDSIIKRFELSFETARKAMRQWLMDQEEVTYESTKKAVMEAALKTSLVNDADLWAEITAARNDSSHEYDKAKALEIVALVRARAVAAFDALLGKLEAL</sequence>
<dbReference type="InterPro" id="IPR010235">
    <property type="entry name" value="HepT"/>
</dbReference>
<organism evidence="1 2">
    <name type="scientific">Hydrogenophaga defluvii</name>
    <dbReference type="NCBI Taxonomy" id="249410"/>
    <lineage>
        <taxon>Bacteria</taxon>
        <taxon>Pseudomonadati</taxon>
        <taxon>Pseudomonadota</taxon>
        <taxon>Betaproteobacteria</taxon>
        <taxon>Burkholderiales</taxon>
        <taxon>Comamonadaceae</taxon>
        <taxon>Hydrogenophaga</taxon>
    </lineage>
</organism>
<proteinExistence type="predicted"/>
<accession>A0ABW2S7J4</accession>
<protein>
    <submittedName>
        <fullName evidence="1">HI0074 family nucleotidyltransferase substrate-binding subunit</fullName>
    </submittedName>
</protein>